<sequence>MKGTPLLLIASLALGACSLGPDFTRPDRPAPGEWSLQAAAGNPSHLAAAPLAAQWWTLFDDAQLNALLQRVQRANLDLRSAAARLQQSRAIRRSLGGDALPSVDASGNYQRQRTTSAGLFDPSGKAGKGNYNHALAGFDASWELDFWGRVRRELEAADATVEASENELRDVQVSVLAEAARDYIQLRGEQNRAAIIRDNLETARRSLELTRTRLANGVATDLEVAQALAQVASMEARLPEVEKNQAHLVNALGYLVGASPGSLLAELGPARAIPRPPGSVPVGLPSELAQRRPDIRRAEARLHAATASIGVAKADFYPRITLNGNFGFESLQLSSLGDWDHRQFAIGPAFSLPIFEGGRLRGRLELREAQQQEAAIDYQRTVLRAWQEVDDAMHDYAANQRRQERLGEAVAQNRRALQSAREQYRAGAVDFLSVLDSQRQLLDNQEQQVASDEAVSLTLVNLYKALGGGWSPTSDPASG</sequence>
<dbReference type="Pfam" id="PF02321">
    <property type="entry name" value="OEP"/>
    <property type="match status" value="2"/>
</dbReference>
<dbReference type="NCBIfam" id="TIGR01845">
    <property type="entry name" value="outer_NodT"/>
    <property type="match status" value="1"/>
</dbReference>
<keyword evidence="7 8" id="KW-0449">Lipoprotein</keyword>
<dbReference type="PANTHER" id="PTHR30203">
    <property type="entry name" value="OUTER MEMBRANE CATION EFFLUX PROTEIN"/>
    <property type="match status" value="1"/>
</dbReference>
<proteinExistence type="inferred from homology"/>
<keyword evidence="2 8" id="KW-1134">Transmembrane beta strand</keyword>
<evidence type="ECO:0000256" key="6">
    <source>
        <dbReference type="ARBA" id="ARBA00023237"/>
    </source>
</evidence>
<evidence type="ECO:0000313" key="10">
    <source>
        <dbReference type="EMBL" id="MZZ13825.1"/>
    </source>
</evidence>
<dbReference type="GO" id="GO:0015562">
    <property type="term" value="F:efflux transmembrane transporter activity"/>
    <property type="evidence" value="ECO:0007669"/>
    <property type="project" value="InterPro"/>
</dbReference>
<keyword evidence="6" id="KW-0998">Cell outer membrane</keyword>
<organism evidence="9">
    <name type="scientific">Pseudomonas aeruginosa</name>
    <dbReference type="NCBI Taxonomy" id="287"/>
    <lineage>
        <taxon>Bacteria</taxon>
        <taxon>Pseudomonadati</taxon>
        <taxon>Pseudomonadota</taxon>
        <taxon>Gammaproteobacteria</taxon>
        <taxon>Pseudomonadales</taxon>
        <taxon>Pseudomonadaceae</taxon>
        <taxon>Pseudomonas</taxon>
    </lineage>
</organism>
<dbReference type="PATRIC" id="fig|287.1484.peg.5614"/>
<dbReference type="SUPFAM" id="SSF56954">
    <property type="entry name" value="Outer membrane efflux proteins (OEP)"/>
    <property type="match status" value="1"/>
</dbReference>
<evidence type="ECO:0000256" key="1">
    <source>
        <dbReference type="ARBA" id="ARBA00007613"/>
    </source>
</evidence>
<dbReference type="Gene3D" id="2.20.200.10">
    <property type="entry name" value="Outer membrane efflux proteins (OEP)"/>
    <property type="match status" value="1"/>
</dbReference>
<dbReference type="SMR" id="A0A0C7D0B7"/>
<keyword evidence="3 8" id="KW-0812">Transmembrane</keyword>
<dbReference type="EMBL" id="KT454971">
    <property type="protein sequence ID" value="ALI59469.1"/>
    <property type="molecule type" value="Genomic_DNA"/>
</dbReference>
<evidence type="ECO:0000256" key="7">
    <source>
        <dbReference type="ARBA" id="ARBA00023288"/>
    </source>
</evidence>
<evidence type="ECO:0000256" key="4">
    <source>
        <dbReference type="ARBA" id="ARBA00023136"/>
    </source>
</evidence>
<dbReference type="PROSITE" id="PS51257">
    <property type="entry name" value="PROKAR_LIPOPROTEIN"/>
    <property type="match status" value="1"/>
</dbReference>
<evidence type="ECO:0000256" key="2">
    <source>
        <dbReference type="ARBA" id="ARBA00022452"/>
    </source>
</evidence>
<protein>
    <submittedName>
        <fullName evidence="10">Efflux transporter outer membrane subunit</fullName>
    </submittedName>
    <submittedName>
        <fullName evidence="9">Outer membrane protein OprM</fullName>
    </submittedName>
</protein>
<comment type="subcellular location">
    <subcellularLocation>
        <location evidence="8">Cell outer membrane</location>
        <topology evidence="8">Lipid-anchor</topology>
    </subcellularLocation>
</comment>
<evidence type="ECO:0000256" key="3">
    <source>
        <dbReference type="ARBA" id="ARBA00022692"/>
    </source>
</evidence>
<dbReference type="Gene3D" id="1.20.1600.10">
    <property type="entry name" value="Outer membrane efflux proteins (OEP)"/>
    <property type="match status" value="1"/>
</dbReference>
<dbReference type="RefSeq" id="WP_003114759.1">
    <property type="nucleotide sequence ID" value="NZ_AP024513.1"/>
</dbReference>
<accession>A0A1S1C5H3</accession>
<dbReference type="Proteomes" id="UP000644192">
    <property type="component" value="Unassembled WGS sequence"/>
</dbReference>
<dbReference type="PANTHER" id="PTHR30203:SF25">
    <property type="entry name" value="OUTER MEMBRANE PROTEIN-RELATED"/>
    <property type="match status" value="1"/>
</dbReference>
<dbReference type="InterPro" id="IPR010131">
    <property type="entry name" value="MdtP/NodT-like"/>
</dbReference>
<dbReference type="AlphaFoldDB" id="A0A0C7D0B7"/>
<comment type="similarity">
    <text evidence="1 8">Belongs to the outer membrane factor (OMF) (TC 1.B.17) family.</text>
</comment>
<dbReference type="GO" id="GO:0009279">
    <property type="term" value="C:cell outer membrane"/>
    <property type="evidence" value="ECO:0007669"/>
    <property type="project" value="UniProtKB-SubCell"/>
</dbReference>
<keyword evidence="5 8" id="KW-0564">Palmitate</keyword>
<gene>
    <name evidence="9" type="primary">oprM</name>
    <name evidence="9" type="ORF">CCBH4851_00774</name>
    <name evidence="10" type="ORF">GUL26_16355</name>
</gene>
<name>A0A0C7D0B7_PSEAI</name>
<evidence type="ECO:0000313" key="9">
    <source>
        <dbReference type="EMBL" id="ALI59469.1"/>
    </source>
</evidence>
<dbReference type="EMBL" id="WXZT01000011">
    <property type="protein sequence ID" value="MZZ13825.1"/>
    <property type="molecule type" value="Genomic_DNA"/>
</dbReference>
<evidence type="ECO:0000256" key="5">
    <source>
        <dbReference type="ARBA" id="ARBA00023139"/>
    </source>
</evidence>
<accession>A0A0C7D0B7</accession>
<reference evidence="10" key="2">
    <citation type="submission" date="2020-01" db="EMBL/GenBank/DDBJ databases">
        <title>Bacteria Cultured from War Wounds Associated with the Conflict in Eastern Ukraine.</title>
        <authorList>
            <person name="Snesrud E."/>
            <person name="Galac M.R."/>
            <person name="Mc Gann P."/>
            <person name="Valentine K."/>
            <person name="Viacheslav K."/>
        </authorList>
    </citation>
    <scope>NUCLEOTIDE SEQUENCE</scope>
    <source>
        <strain evidence="10">VNMU148</strain>
    </source>
</reference>
<reference evidence="9" key="1">
    <citation type="submission" date="2015-08" db="EMBL/GenBank/DDBJ databases">
        <title>Pseudomonas aeruginosa strain CCBH4851 chromosome region.</title>
        <authorList>
            <person name="Silveira M.C."/>
            <person name="Carvalho-Assef A.P.D."/>
            <person name="Albano R.M."/>
        </authorList>
    </citation>
    <scope>NUCLEOTIDE SEQUENCE</scope>
    <source>
        <strain evidence="9">CCBH4851</strain>
    </source>
</reference>
<evidence type="ECO:0000256" key="8">
    <source>
        <dbReference type="RuleBase" id="RU362097"/>
    </source>
</evidence>
<dbReference type="InterPro" id="IPR003423">
    <property type="entry name" value="OMP_efflux"/>
</dbReference>
<keyword evidence="4 8" id="KW-0472">Membrane</keyword>